<feature type="region of interest" description="Disordered" evidence="1">
    <location>
        <begin position="1"/>
        <end position="25"/>
    </location>
</feature>
<feature type="compositionally biased region" description="Basic residues" evidence="1">
    <location>
        <begin position="1"/>
        <end position="11"/>
    </location>
</feature>
<dbReference type="EMBL" id="JPMI01000431">
    <property type="protein sequence ID" value="KFA86683.1"/>
    <property type="molecule type" value="Genomic_DNA"/>
</dbReference>
<dbReference type="Proteomes" id="UP000028547">
    <property type="component" value="Unassembled WGS sequence"/>
</dbReference>
<evidence type="ECO:0000313" key="2">
    <source>
        <dbReference type="EMBL" id="KFA86683.1"/>
    </source>
</evidence>
<accession>A0A084SDZ8</accession>
<feature type="compositionally biased region" description="Basic and acidic residues" evidence="1">
    <location>
        <begin position="15"/>
        <end position="25"/>
    </location>
</feature>
<dbReference type="AlphaFoldDB" id="A0A084SDZ8"/>
<proteinExistence type="predicted"/>
<dbReference type="RefSeq" id="WP_043414908.1">
    <property type="nucleotide sequence ID" value="NZ_JPMI01000431.1"/>
</dbReference>
<evidence type="ECO:0000256" key="1">
    <source>
        <dbReference type="SAM" id="MobiDB-lite"/>
    </source>
</evidence>
<reference evidence="2 3" key="1">
    <citation type="submission" date="2014-07" db="EMBL/GenBank/DDBJ databases">
        <title>Draft Genome Sequence of Gephyronic Acid Producer, Cystobacter violaceus Strain Cb vi76.</title>
        <authorList>
            <person name="Stevens D.C."/>
            <person name="Young J."/>
            <person name="Carmichael R."/>
            <person name="Tan J."/>
            <person name="Taylor R.E."/>
        </authorList>
    </citation>
    <scope>NUCLEOTIDE SEQUENCE [LARGE SCALE GENOMIC DNA]</scope>
    <source>
        <strain evidence="2 3">Cb vi76</strain>
    </source>
</reference>
<name>A0A084SDZ8_9BACT</name>
<sequence>MAPTHRKRKTSPHGPRIEPFLRDPDESHLTEALERSEELEEVLGEAFKSALDSRKAWRIRNLIGVVTVLRRELEGIAPRAMGGSHD</sequence>
<organism evidence="2 3">
    <name type="scientific">Archangium violaceum Cb vi76</name>
    <dbReference type="NCBI Taxonomy" id="1406225"/>
    <lineage>
        <taxon>Bacteria</taxon>
        <taxon>Pseudomonadati</taxon>
        <taxon>Myxococcota</taxon>
        <taxon>Myxococcia</taxon>
        <taxon>Myxococcales</taxon>
        <taxon>Cystobacterineae</taxon>
        <taxon>Archangiaceae</taxon>
        <taxon>Archangium</taxon>
    </lineage>
</organism>
<gene>
    <name evidence="2" type="ORF">Q664_52665</name>
</gene>
<comment type="caution">
    <text evidence="2">The sequence shown here is derived from an EMBL/GenBank/DDBJ whole genome shotgun (WGS) entry which is preliminary data.</text>
</comment>
<protein>
    <submittedName>
        <fullName evidence="2">Uncharacterized protein</fullName>
    </submittedName>
</protein>
<evidence type="ECO:0000313" key="3">
    <source>
        <dbReference type="Proteomes" id="UP000028547"/>
    </source>
</evidence>